<reference evidence="1" key="1">
    <citation type="journal article" date="2019" name="Sci. Rep.">
        <title>Draft genome of Tanacetum cinerariifolium, the natural source of mosquito coil.</title>
        <authorList>
            <person name="Yamashiro T."/>
            <person name="Shiraishi A."/>
            <person name="Satake H."/>
            <person name="Nakayama K."/>
        </authorList>
    </citation>
    <scope>NUCLEOTIDE SEQUENCE</scope>
</reference>
<evidence type="ECO:0000313" key="1">
    <source>
        <dbReference type="EMBL" id="GFD11339.1"/>
    </source>
</evidence>
<accession>A0A699TQ43</accession>
<dbReference type="EMBL" id="BKCJ011258442">
    <property type="protein sequence ID" value="GFD11339.1"/>
    <property type="molecule type" value="Genomic_DNA"/>
</dbReference>
<proteinExistence type="predicted"/>
<protein>
    <submittedName>
        <fullName evidence="1">Uncharacterized protein</fullName>
    </submittedName>
</protein>
<dbReference type="AlphaFoldDB" id="A0A699TQ43"/>
<gene>
    <name evidence="1" type="ORF">Tci_883308</name>
</gene>
<sequence>RGKYAFNKRLVGARGLPRADAVAAIGGIRKERVADELHVRPNLMGAAGFEAALQQRHGAVALEHAVMRDGVLALVALGVHGLHLAVAQAAADVAAHGAYVVELAPGQGQVAALDGVVKKLLREVRHGRLGLADNEQARRVLVDAVHQAGANFTIAAGG</sequence>
<organism evidence="1">
    <name type="scientific">Tanacetum cinerariifolium</name>
    <name type="common">Dalmatian daisy</name>
    <name type="synonym">Chrysanthemum cinerariifolium</name>
    <dbReference type="NCBI Taxonomy" id="118510"/>
    <lineage>
        <taxon>Eukaryota</taxon>
        <taxon>Viridiplantae</taxon>
        <taxon>Streptophyta</taxon>
        <taxon>Embryophyta</taxon>
        <taxon>Tracheophyta</taxon>
        <taxon>Spermatophyta</taxon>
        <taxon>Magnoliopsida</taxon>
        <taxon>eudicotyledons</taxon>
        <taxon>Gunneridae</taxon>
        <taxon>Pentapetalae</taxon>
        <taxon>asterids</taxon>
        <taxon>campanulids</taxon>
        <taxon>Asterales</taxon>
        <taxon>Asteraceae</taxon>
        <taxon>Asteroideae</taxon>
        <taxon>Anthemideae</taxon>
        <taxon>Anthemidinae</taxon>
        <taxon>Tanacetum</taxon>
    </lineage>
</organism>
<name>A0A699TQ43_TANCI</name>
<feature type="non-terminal residue" evidence="1">
    <location>
        <position position="1"/>
    </location>
</feature>
<comment type="caution">
    <text evidence="1">The sequence shown here is derived from an EMBL/GenBank/DDBJ whole genome shotgun (WGS) entry which is preliminary data.</text>
</comment>